<organism evidence="2 3">
    <name type="scientific">Armillaria borealis</name>
    <dbReference type="NCBI Taxonomy" id="47425"/>
    <lineage>
        <taxon>Eukaryota</taxon>
        <taxon>Fungi</taxon>
        <taxon>Dikarya</taxon>
        <taxon>Basidiomycota</taxon>
        <taxon>Agaricomycotina</taxon>
        <taxon>Agaricomycetes</taxon>
        <taxon>Agaricomycetidae</taxon>
        <taxon>Agaricales</taxon>
        <taxon>Marasmiineae</taxon>
        <taxon>Physalacriaceae</taxon>
        <taxon>Armillaria</taxon>
    </lineage>
</organism>
<accession>A0AA39J0D3</accession>
<name>A0AA39J0D3_9AGAR</name>
<feature type="compositionally biased region" description="Polar residues" evidence="1">
    <location>
        <begin position="189"/>
        <end position="199"/>
    </location>
</feature>
<dbReference type="InterPro" id="IPR036910">
    <property type="entry name" value="HMG_box_dom_sf"/>
</dbReference>
<dbReference type="CDD" id="cd00084">
    <property type="entry name" value="HMG-box_SF"/>
    <property type="match status" value="1"/>
</dbReference>
<proteinExistence type="predicted"/>
<evidence type="ECO:0000313" key="3">
    <source>
        <dbReference type="Proteomes" id="UP001175226"/>
    </source>
</evidence>
<dbReference type="Proteomes" id="UP001175226">
    <property type="component" value="Unassembled WGS sequence"/>
</dbReference>
<feature type="compositionally biased region" description="Basic and acidic residues" evidence="1">
    <location>
        <begin position="214"/>
        <end position="226"/>
    </location>
</feature>
<evidence type="ECO:0000256" key="1">
    <source>
        <dbReference type="SAM" id="MobiDB-lite"/>
    </source>
</evidence>
<dbReference type="AlphaFoldDB" id="A0AA39J0D3"/>
<gene>
    <name evidence="2" type="ORF">EV421DRAFT_1910335</name>
</gene>
<feature type="region of interest" description="Disordered" evidence="1">
    <location>
        <begin position="178"/>
        <end position="201"/>
    </location>
</feature>
<evidence type="ECO:0000313" key="2">
    <source>
        <dbReference type="EMBL" id="KAK0433184.1"/>
    </source>
</evidence>
<dbReference type="EMBL" id="JAUEPT010000084">
    <property type="protein sequence ID" value="KAK0433184.1"/>
    <property type="molecule type" value="Genomic_DNA"/>
</dbReference>
<comment type="caution">
    <text evidence="2">The sequence shown here is derived from an EMBL/GenBank/DDBJ whole genome shotgun (WGS) entry which is preliminary data.</text>
</comment>
<reference evidence="2" key="1">
    <citation type="submission" date="2023-06" db="EMBL/GenBank/DDBJ databases">
        <authorList>
            <consortium name="Lawrence Berkeley National Laboratory"/>
            <person name="Ahrendt S."/>
            <person name="Sahu N."/>
            <person name="Indic B."/>
            <person name="Wong-Bajracharya J."/>
            <person name="Merenyi Z."/>
            <person name="Ke H.-M."/>
            <person name="Monk M."/>
            <person name="Kocsube S."/>
            <person name="Drula E."/>
            <person name="Lipzen A."/>
            <person name="Balint B."/>
            <person name="Henrissat B."/>
            <person name="Andreopoulos B."/>
            <person name="Martin F.M."/>
            <person name="Harder C.B."/>
            <person name="Rigling D."/>
            <person name="Ford K.L."/>
            <person name="Foster G.D."/>
            <person name="Pangilinan J."/>
            <person name="Papanicolaou A."/>
            <person name="Barry K."/>
            <person name="LaButti K."/>
            <person name="Viragh M."/>
            <person name="Koriabine M."/>
            <person name="Yan M."/>
            <person name="Riley R."/>
            <person name="Champramary S."/>
            <person name="Plett K.L."/>
            <person name="Tsai I.J."/>
            <person name="Slot J."/>
            <person name="Sipos G."/>
            <person name="Plett J."/>
            <person name="Nagy L.G."/>
            <person name="Grigoriev I.V."/>
        </authorList>
    </citation>
    <scope>NUCLEOTIDE SEQUENCE</scope>
    <source>
        <strain evidence="2">FPL87.14</strain>
    </source>
</reference>
<keyword evidence="3" id="KW-1185">Reference proteome</keyword>
<feature type="region of interest" description="Disordered" evidence="1">
    <location>
        <begin position="214"/>
        <end position="247"/>
    </location>
</feature>
<sequence>MTNAGTVNVDGDNQESDVMPADTAIVDPEHDDQLFPPIVLPPFPKGWAKGSRETLLDSCQVTFSYRHTETYYWDDPEDQEPTGPPPLPHEEVLTPQRKALKAAKLVRLTNAIYNWLNYRWKYPKNGPSPANSRNPKSEDPLHLLLCSVSGVDIRRSRALTAVEHWSKDHFEEIKRELEGETTAEGRSHIGTTATATRKQFASLPEDVKKRYKALAKEEGKQAREAKQSTIENAGALLSPSEAQLALN</sequence>
<protein>
    <submittedName>
        <fullName evidence="2">Uncharacterized protein</fullName>
    </submittedName>
</protein>
<feature type="compositionally biased region" description="Basic and acidic residues" evidence="1">
    <location>
        <begin position="178"/>
        <end position="187"/>
    </location>
</feature>
<dbReference type="Gene3D" id="1.10.30.10">
    <property type="entry name" value="High mobility group box domain"/>
    <property type="match status" value="1"/>
</dbReference>